<dbReference type="EMBL" id="FBWK01000069">
    <property type="protein sequence ID" value="CUX64767.1"/>
    <property type="molecule type" value="Genomic_DNA"/>
</dbReference>
<evidence type="ECO:0000313" key="4">
    <source>
        <dbReference type="Proteomes" id="UP000191988"/>
    </source>
</evidence>
<dbReference type="InterPro" id="IPR043128">
    <property type="entry name" value="Rev_trsase/Diguanyl_cyclase"/>
</dbReference>
<keyword evidence="3" id="KW-0808">Transferase</keyword>
<evidence type="ECO:0000313" key="3">
    <source>
        <dbReference type="EMBL" id="CUX64767.1"/>
    </source>
</evidence>
<sequence length="84" mass="9110">MRKIKSVAGLNASAGIPYNKFLAKMASDLNKPNGQTVISPKNGPAFVDGLAVKKFRGVGQRREDAPPRHQNRSRLEIKIAAVPD</sequence>
<dbReference type="GO" id="GO:0009432">
    <property type="term" value="P:SOS response"/>
    <property type="evidence" value="ECO:0007669"/>
    <property type="project" value="TreeGrafter"/>
</dbReference>
<dbReference type="GO" id="GO:0042276">
    <property type="term" value="P:error-prone translesion synthesis"/>
    <property type="evidence" value="ECO:0007669"/>
    <property type="project" value="TreeGrafter"/>
</dbReference>
<organism evidence="3 4">
    <name type="scientific">Agrobacterium tomkonis CFBP 6623</name>
    <dbReference type="NCBI Taxonomy" id="1183432"/>
    <lineage>
        <taxon>Bacteria</taxon>
        <taxon>Pseudomonadati</taxon>
        <taxon>Pseudomonadota</taxon>
        <taxon>Alphaproteobacteria</taxon>
        <taxon>Hyphomicrobiales</taxon>
        <taxon>Rhizobiaceae</taxon>
        <taxon>Rhizobium/Agrobacterium group</taxon>
        <taxon>Agrobacterium</taxon>
        <taxon>Agrobacterium tumefaciens complex</taxon>
    </lineage>
</organism>
<dbReference type="SUPFAM" id="SSF56672">
    <property type="entry name" value="DNA/RNA polymerases"/>
    <property type="match status" value="1"/>
</dbReference>
<gene>
    <name evidence="3" type="ORF">AGR3A_pa50007</name>
</gene>
<reference evidence="4" key="1">
    <citation type="submission" date="2016-01" db="EMBL/GenBank/DDBJ databases">
        <authorList>
            <person name="Regsiter A."/>
            <person name="william w."/>
        </authorList>
    </citation>
    <scope>NUCLEOTIDE SEQUENCE [LARGE SCALE GENOMIC DNA]</scope>
    <source>
        <strain evidence="4">CFBP 6623</strain>
    </source>
</reference>
<dbReference type="PANTHER" id="PTHR11076">
    <property type="entry name" value="DNA REPAIR POLYMERASE UMUC / TRANSFERASE FAMILY MEMBER"/>
    <property type="match status" value="1"/>
</dbReference>
<dbReference type="InterPro" id="IPR050116">
    <property type="entry name" value="DNA_polymerase-Y"/>
</dbReference>
<dbReference type="PANTHER" id="PTHR11076:SF33">
    <property type="entry name" value="DNA POLYMERASE KAPPA"/>
    <property type="match status" value="1"/>
</dbReference>
<dbReference type="PROSITE" id="PS50173">
    <property type="entry name" value="UMUC"/>
    <property type="match status" value="1"/>
</dbReference>
<keyword evidence="4" id="KW-1185">Reference proteome</keyword>
<evidence type="ECO:0000256" key="1">
    <source>
        <dbReference type="ARBA" id="ARBA00010945"/>
    </source>
</evidence>
<dbReference type="AlphaFoldDB" id="A0A1S7S930"/>
<evidence type="ECO:0000259" key="2">
    <source>
        <dbReference type="PROSITE" id="PS50173"/>
    </source>
</evidence>
<dbReference type="GO" id="GO:0006281">
    <property type="term" value="P:DNA repair"/>
    <property type="evidence" value="ECO:0007669"/>
    <property type="project" value="InterPro"/>
</dbReference>
<dbReference type="InterPro" id="IPR001126">
    <property type="entry name" value="UmuC"/>
</dbReference>
<comment type="similarity">
    <text evidence="1">Belongs to the DNA polymerase type-Y family.</text>
</comment>
<proteinExistence type="inferred from homology"/>
<dbReference type="Proteomes" id="UP000191988">
    <property type="component" value="Unassembled WGS sequence"/>
</dbReference>
<dbReference type="GO" id="GO:0003887">
    <property type="term" value="F:DNA-directed DNA polymerase activity"/>
    <property type="evidence" value="ECO:0007669"/>
    <property type="project" value="UniProtKB-EC"/>
</dbReference>
<dbReference type="GO" id="GO:0005829">
    <property type="term" value="C:cytosol"/>
    <property type="evidence" value="ECO:0007669"/>
    <property type="project" value="TreeGrafter"/>
</dbReference>
<name>A0A1S7S930_9HYPH</name>
<keyword evidence="3" id="KW-0548">Nucleotidyltransferase</keyword>
<dbReference type="EC" id="2.7.7.7" evidence="3"/>
<feature type="domain" description="UmuC" evidence="2">
    <location>
        <begin position="1"/>
        <end position="59"/>
    </location>
</feature>
<dbReference type="Gene3D" id="3.30.70.270">
    <property type="match status" value="1"/>
</dbReference>
<protein>
    <submittedName>
        <fullName evidence="3">DNA polymerase IV</fullName>
        <ecNumber evidence="3">2.7.7.7</ecNumber>
    </submittedName>
</protein>
<dbReference type="InterPro" id="IPR043502">
    <property type="entry name" value="DNA/RNA_pol_sf"/>
</dbReference>
<dbReference type="STRING" id="1183432.AGR3A_pa50007"/>
<accession>A0A1S7S930</accession>